<accession>A0A2P5AE87</accession>
<dbReference type="AlphaFoldDB" id="A0A2P5AE87"/>
<comment type="caution">
    <text evidence="1">The sequence shown here is derived from an EMBL/GenBank/DDBJ whole genome shotgun (WGS) entry which is preliminary data.</text>
</comment>
<sequence>MAVEVEKEVKKSNEVFDSKAVSSLVNTLRQSFASGKTRSYEWRVSLLKSVAKLVNDRKFVANELVFSLEFAVMLNMSVVDIYMFD</sequence>
<keyword evidence="2" id="KW-1185">Reference proteome</keyword>
<organism evidence="1 2">
    <name type="scientific">Parasponia andersonii</name>
    <name type="common">Sponia andersonii</name>
    <dbReference type="NCBI Taxonomy" id="3476"/>
    <lineage>
        <taxon>Eukaryota</taxon>
        <taxon>Viridiplantae</taxon>
        <taxon>Streptophyta</taxon>
        <taxon>Embryophyta</taxon>
        <taxon>Tracheophyta</taxon>
        <taxon>Spermatophyta</taxon>
        <taxon>Magnoliopsida</taxon>
        <taxon>eudicotyledons</taxon>
        <taxon>Gunneridae</taxon>
        <taxon>Pentapetalae</taxon>
        <taxon>rosids</taxon>
        <taxon>fabids</taxon>
        <taxon>Rosales</taxon>
        <taxon>Cannabaceae</taxon>
        <taxon>Parasponia</taxon>
    </lineage>
</organism>
<proteinExistence type="predicted"/>
<dbReference type="Proteomes" id="UP000237105">
    <property type="component" value="Unassembled WGS sequence"/>
</dbReference>
<reference evidence="2" key="1">
    <citation type="submission" date="2016-06" db="EMBL/GenBank/DDBJ databases">
        <title>Parallel loss of symbiosis genes in relatives of nitrogen-fixing non-legume Parasponia.</title>
        <authorList>
            <person name="Van Velzen R."/>
            <person name="Holmer R."/>
            <person name="Bu F."/>
            <person name="Rutten L."/>
            <person name="Van Zeijl A."/>
            <person name="Liu W."/>
            <person name="Santuari L."/>
            <person name="Cao Q."/>
            <person name="Sharma T."/>
            <person name="Shen D."/>
            <person name="Roswanjaya Y."/>
            <person name="Wardhani T."/>
            <person name="Kalhor M.S."/>
            <person name="Jansen J."/>
            <person name="Van den Hoogen J."/>
            <person name="Gungor B."/>
            <person name="Hartog M."/>
            <person name="Hontelez J."/>
            <person name="Verver J."/>
            <person name="Yang W.-C."/>
            <person name="Schijlen E."/>
            <person name="Repin R."/>
            <person name="Schilthuizen M."/>
            <person name="Schranz E."/>
            <person name="Heidstra R."/>
            <person name="Miyata K."/>
            <person name="Fedorova E."/>
            <person name="Kohlen W."/>
            <person name="Bisseling T."/>
            <person name="Smit S."/>
            <person name="Geurts R."/>
        </authorList>
    </citation>
    <scope>NUCLEOTIDE SEQUENCE [LARGE SCALE GENOMIC DNA]</scope>
    <source>
        <strain evidence="2">cv. WU1-14</strain>
    </source>
</reference>
<evidence type="ECO:0000313" key="1">
    <source>
        <dbReference type="EMBL" id="PON34857.1"/>
    </source>
</evidence>
<evidence type="ECO:0000313" key="2">
    <source>
        <dbReference type="Proteomes" id="UP000237105"/>
    </source>
</evidence>
<protein>
    <submittedName>
        <fullName evidence="1">Uncharacterized protein</fullName>
    </submittedName>
</protein>
<dbReference type="EMBL" id="JXTB01000639">
    <property type="protein sequence ID" value="PON34857.1"/>
    <property type="molecule type" value="Genomic_DNA"/>
</dbReference>
<gene>
    <name evidence="1" type="ORF">PanWU01x14_340860</name>
</gene>
<dbReference type="OrthoDB" id="440325at2759"/>
<name>A0A2P5AE87_PARAD</name>